<protein>
    <recommendedName>
        <fullName evidence="2">Bacterial type II secretion system protein E domain-containing protein</fullName>
    </recommendedName>
</protein>
<evidence type="ECO:0000313" key="3">
    <source>
        <dbReference type="EMBL" id="KKN83113.1"/>
    </source>
</evidence>
<dbReference type="SUPFAM" id="SSF52540">
    <property type="entry name" value="P-loop containing nucleoside triphosphate hydrolases"/>
    <property type="match status" value="1"/>
</dbReference>
<dbReference type="InterPro" id="IPR050921">
    <property type="entry name" value="T4SS_GSP_E_ATPase"/>
</dbReference>
<dbReference type="EMBL" id="LAZR01000190">
    <property type="protein sequence ID" value="KKN83113.1"/>
    <property type="molecule type" value="Genomic_DNA"/>
</dbReference>
<dbReference type="InterPro" id="IPR001482">
    <property type="entry name" value="T2SS/T4SS_dom"/>
</dbReference>
<comment type="caution">
    <text evidence="3">The sequence shown here is derived from an EMBL/GenBank/DDBJ whole genome shotgun (WGS) entry which is preliminary data.</text>
</comment>
<dbReference type="AlphaFoldDB" id="A0A0F9WVX9"/>
<dbReference type="InterPro" id="IPR027417">
    <property type="entry name" value="P-loop_NTPase"/>
</dbReference>
<gene>
    <name evidence="3" type="ORF">LCGC14_0302270</name>
</gene>
<comment type="similarity">
    <text evidence="1">Belongs to the GSP E family.</text>
</comment>
<dbReference type="GO" id="GO:0016887">
    <property type="term" value="F:ATP hydrolysis activity"/>
    <property type="evidence" value="ECO:0007669"/>
    <property type="project" value="InterPro"/>
</dbReference>
<feature type="domain" description="Bacterial type II secretion system protein E" evidence="2">
    <location>
        <begin position="17"/>
        <end position="289"/>
    </location>
</feature>
<dbReference type="PANTHER" id="PTHR30486">
    <property type="entry name" value="TWITCHING MOTILITY PROTEIN PILT"/>
    <property type="match status" value="1"/>
</dbReference>
<sequence>MNQQANIFEATVEHFLGPVKAYLHDPEVSEIMINRFDEIYVEQKGQVIKTDAAFADNEAFMSAVNNVLQYTGKRIDPLNPLVDARLPDGSRVHVVLAPLSRGGTLMSIRKFAKVMFDADHLIKLGSWTAQACEYLQCCVLAEKNILVSGGTSSGKTSLLNVLSSFIPEHQRIVVIEDSAELQLQQSHVVSLESRTPDRWGRGEVTISDLFKSSLRLRPDRIIIGETRGGEALDIIQAMTSGHAGSMSTLHATMPIDALNRLETLAMMNAVEMPLYALRAQVVSAIDVVVQVSRFNDGRRGLTQISEVLPLNDAGRYQAHDVFRLEFDDAGVGTLAFAGEKSIYVHEPKIRAMRKFWRLTKDIFSEDES</sequence>
<dbReference type="Gene3D" id="3.40.50.300">
    <property type="entry name" value="P-loop containing nucleotide triphosphate hydrolases"/>
    <property type="match status" value="1"/>
</dbReference>
<evidence type="ECO:0000259" key="2">
    <source>
        <dbReference type="Pfam" id="PF00437"/>
    </source>
</evidence>
<dbReference type="CDD" id="cd01130">
    <property type="entry name" value="VirB11-like_ATPase"/>
    <property type="match status" value="1"/>
</dbReference>
<dbReference type="PANTHER" id="PTHR30486:SF6">
    <property type="entry name" value="TYPE IV PILUS RETRACTATION ATPASE PILT"/>
    <property type="match status" value="1"/>
</dbReference>
<reference evidence="3" key="1">
    <citation type="journal article" date="2015" name="Nature">
        <title>Complex archaea that bridge the gap between prokaryotes and eukaryotes.</title>
        <authorList>
            <person name="Spang A."/>
            <person name="Saw J.H."/>
            <person name="Jorgensen S.L."/>
            <person name="Zaremba-Niedzwiedzka K."/>
            <person name="Martijn J."/>
            <person name="Lind A.E."/>
            <person name="van Eijk R."/>
            <person name="Schleper C."/>
            <person name="Guy L."/>
            <person name="Ettema T.J."/>
        </authorList>
    </citation>
    <scope>NUCLEOTIDE SEQUENCE</scope>
</reference>
<evidence type="ECO:0000256" key="1">
    <source>
        <dbReference type="ARBA" id="ARBA00006611"/>
    </source>
</evidence>
<accession>A0A0F9WVX9</accession>
<proteinExistence type="inferred from homology"/>
<name>A0A0F9WVX9_9ZZZZ</name>
<organism evidence="3">
    <name type="scientific">marine sediment metagenome</name>
    <dbReference type="NCBI Taxonomy" id="412755"/>
    <lineage>
        <taxon>unclassified sequences</taxon>
        <taxon>metagenomes</taxon>
        <taxon>ecological metagenomes</taxon>
    </lineage>
</organism>
<dbReference type="Pfam" id="PF00437">
    <property type="entry name" value="T2SSE"/>
    <property type="match status" value="1"/>
</dbReference>
<dbReference type="Gene3D" id="3.30.450.370">
    <property type="match status" value="1"/>
</dbReference>